<accession>A0A0E3SKX3</accession>
<reference evidence="1" key="1">
    <citation type="submission" date="2014-07" db="EMBL/GenBank/DDBJ databases">
        <title>Methanogenic archaea and the global carbon cycle.</title>
        <authorList>
            <person name="Henriksen J.R."/>
            <person name="Luke J."/>
            <person name="Reinhart S."/>
            <person name="Benedict M.N."/>
            <person name="Youngblut N.D."/>
            <person name="Metcalf M.E."/>
            <person name="Whitaker R.J."/>
            <person name="Metcalf W.W."/>
        </authorList>
    </citation>
    <scope>NUCLEOTIDE SEQUENCE [LARGE SCALE GENOMIC DNA]</scope>
    <source>
        <strain evidence="1">3</strain>
    </source>
</reference>
<proteinExistence type="predicted"/>
<dbReference type="Proteomes" id="UP000033066">
    <property type="component" value="Chromosome"/>
</dbReference>
<dbReference type="HOGENOM" id="CLU_2712780_0_0_2"/>
<gene>
    <name evidence="1" type="ORF">MSBR3_0720</name>
</gene>
<keyword evidence="2" id="KW-1185">Reference proteome</keyword>
<sequence length="72" mass="7914">MVFEPLLGINLILEPLLGINLILEPLLGINLILEPQALTGRAATTGFSQIKLKNLKICSFKFYISDITDSDV</sequence>
<dbReference type="KEGG" id="mbak:MSBR3_0720"/>
<organism evidence="1 2">
    <name type="scientific">Methanosarcina barkeri 3</name>
    <dbReference type="NCBI Taxonomy" id="1434107"/>
    <lineage>
        <taxon>Archaea</taxon>
        <taxon>Methanobacteriati</taxon>
        <taxon>Methanobacteriota</taxon>
        <taxon>Stenosarchaea group</taxon>
        <taxon>Methanomicrobia</taxon>
        <taxon>Methanosarcinales</taxon>
        <taxon>Methanosarcinaceae</taxon>
        <taxon>Methanosarcina</taxon>
    </lineage>
</organism>
<dbReference type="PATRIC" id="fig|1434107.4.peg.959"/>
<evidence type="ECO:0000313" key="2">
    <source>
        <dbReference type="Proteomes" id="UP000033066"/>
    </source>
</evidence>
<dbReference type="EMBL" id="CP009517">
    <property type="protein sequence ID" value="AKB81298.1"/>
    <property type="molecule type" value="Genomic_DNA"/>
</dbReference>
<protein>
    <submittedName>
        <fullName evidence="1">Uncharacterized protein</fullName>
    </submittedName>
</protein>
<dbReference type="AlphaFoldDB" id="A0A0E3SKX3"/>
<evidence type="ECO:0000313" key="1">
    <source>
        <dbReference type="EMBL" id="AKB81298.1"/>
    </source>
</evidence>
<name>A0A0E3SKX3_METBA</name>